<feature type="compositionally biased region" description="Acidic residues" evidence="1">
    <location>
        <begin position="95"/>
        <end position="110"/>
    </location>
</feature>
<evidence type="ECO:0000313" key="3">
    <source>
        <dbReference type="Proteomes" id="UP000023152"/>
    </source>
</evidence>
<evidence type="ECO:0000313" key="2">
    <source>
        <dbReference type="EMBL" id="ETO32363.1"/>
    </source>
</evidence>
<evidence type="ECO:0000256" key="1">
    <source>
        <dbReference type="SAM" id="MobiDB-lite"/>
    </source>
</evidence>
<dbReference type="Proteomes" id="UP000023152">
    <property type="component" value="Unassembled WGS sequence"/>
</dbReference>
<organism evidence="2 3">
    <name type="scientific">Reticulomyxa filosa</name>
    <dbReference type="NCBI Taxonomy" id="46433"/>
    <lineage>
        <taxon>Eukaryota</taxon>
        <taxon>Sar</taxon>
        <taxon>Rhizaria</taxon>
        <taxon>Retaria</taxon>
        <taxon>Foraminifera</taxon>
        <taxon>Monothalamids</taxon>
        <taxon>Reticulomyxidae</taxon>
        <taxon>Reticulomyxa</taxon>
    </lineage>
</organism>
<comment type="caution">
    <text evidence="2">The sequence shown here is derived from an EMBL/GenBank/DDBJ whole genome shotgun (WGS) entry which is preliminary data.</text>
</comment>
<accession>X6P2M2</accession>
<feature type="region of interest" description="Disordered" evidence="1">
    <location>
        <begin position="95"/>
        <end position="114"/>
    </location>
</feature>
<reference evidence="2 3" key="1">
    <citation type="journal article" date="2013" name="Curr. Biol.">
        <title>The Genome of the Foraminiferan Reticulomyxa filosa.</title>
        <authorList>
            <person name="Glockner G."/>
            <person name="Hulsmann N."/>
            <person name="Schleicher M."/>
            <person name="Noegel A.A."/>
            <person name="Eichinger L."/>
            <person name="Gallinger C."/>
            <person name="Pawlowski J."/>
            <person name="Sierra R."/>
            <person name="Euteneuer U."/>
            <person name="Pillet L."/>
            <person name="Moustafa A."/>
            <person name="Platzer M."/>
            <person name="Groth M."/>
            <person name="Szafranski K."/>
            <person name="Schliwa M."/>
        </authorList>
    </citation>
    <scope>NUCLEOTIDE SEQUENCE [LARGE SCALE GENOMIC DNA]</scope>
</reference>
<dbReference type="AlphaFoldDB" id="X6P2M2"/>
<keyword evidence="3" id="KW-1185">Reference proteome</keyword>
<dbReference type="EMBL" id="ASPP01004251">
    <property type="protein sequence ID" value="ETO32363.1"/>
    <property type="molecule type" value="Genomic_DNA"/>
</dbReference>
<proteinExistence type="predicted"/>
<gene>
    <name evidence="2" type="ORF">RFI_04753</name>
</gene>
<protein>
    <submittedName>
        <fullName evidence="2">Uncharacterized protein</fullName>
    </submittedName>
</protein>
<sequence>MDARISNSDSHPRSKCVSNYKCDDSEYIWYLENIHCARPHWDNRRVIRKYEKRLATKKLHHLETSPHPTLQDIRPVNGSNDEICLDDIKKINDEDAEMNGDECEDEDGDGDKDNKAEYGFAKSMLVNLVDVAIGNRDRFRVLGNKPGVVHYLGNVELSNEKLIEIGAG</sequence>
<name>X6P2M2_RETFI</name>